<sequence length="195" mass="22196">MITKGQAGCLVLDLIPSIENRAKAKEILRDGPFDVTYLAGSDPLRPMAMGKAVMLKNPFVYKTYPDTPPVSPVLTPTQQVECSDVSDNESDSSDSSDDVTANYTKSDIMDLAKTTFVNKDPENPAVWDYRFMTNKEIFQTMASRIPKLPQKYTEHQFSLWLNENKDHFGATKRRRTEEKNLQGRNLWVLKEFVPE</sequence>
<feature type="region of interest" description="Disordered" evidence="1">
    <location>
        <begin position="70"/>
        <end position="101"/>
    </location>
</feature>
<dbReference type="EMBL" id="MCGE01000021">
    <property type="protein sequence ID" value="ORZ11614.1"/>
    <property type="molecule type" value="Genomic_DNA"/>
</dbReference>
<keyword evidence="3" id="KW-1185">Reference proteome</keyword>
<evidence type="ECO:0000256" key="1">
    <source>
        <dbReference type="SAM" id="MobiDB-lite"/>
    </source>
</evidence>
<evidence type="ECO:0000313" key="3">
    <source>
        <dbReference type="Proteomes" id="UP000193560"/>
    </source>
</evidence>
<accession>A0A1X2I8L4</accession>
<organism evidence="2 3">
    <name type="scientific">Absidia repens</name>
    <dbReference type="NCBI Taxonomy" id="90262"/>
    <lineage>
        <taxon>Eukaryota</taxon>
        <taxon>Fungi</taxon>
        <taxon>Fungi incertae sedis</taxon>
        <taxon>Mucoromycota</taxon>
        <taxon>Mucoromycotina</taxon>
        <taxon>Mucoromycetes</taxon>
        <taxon>Mucorales</taxon>
        <taxon>Cunninghamellaceae</taxon>
        <taxon>Absidia</taxon>
    </lineage>
</organism>
<name>A0A1X2I8L4_9FUNG</name>
<reference evidence="2 3" key="1">
    <citation type="submission" date="2016-07" db="EMBL/GenBank/DDBJ databases">
        <title>Pervasive Adenine N6-methylation of Active Genes in Fungi.</title>
        <authorList>
            <consortium name="DOE Joint Genome Institute"/>
            <person name="Mondo S.J."/>
            <person name="Dannebaum R.O."/>
            <person name="Kuo R.C."/>
            <person name="Labutti K."/>
            <person name="Haridas S."/>
            <person name="Kuo A."/>
            <person name="Salamov A."/>
            <person name="Ahrendt S.R."/>
            <person name="Lipzen A."/>
            <person name="Sullivan W."/>
            <person name="Andreopoulos W.B."/>
            <person name="Clum A."/>
            <person name="Lindquist E."/>
            <person name="Daum C."/>
            <person name="Ramamoorthy G.K."/>
            <person name="Gryganskyi A."/>
            <person name="Culley D."/>
            <person name="Magnuson J.K."/>
            <person name="James T.Y."/>
            <person name="O'Malley M.A."/>
            <person name="Stajich J.E."/>
            <person name="Spatafora J.W."/>
            <person name="Visel A."/>
            <person name="Grigoriev I.V."/>
        </authorList>
    </citation>
    <scope>NUCLEOTIDE SEQUENCE [LARGE SCALE GENOMIC DNA]</scope>
    <source>
        <strain evidence="2 3">NRRL 1336</strain>
    </source>
</reference>
<proteinExistence type="predicted"/>
<feature type="compositionally biased region" description="Acidic residues" evidence="1">
    <location>
        <begin position="84"/>
        <end position="97"/>
    </location>
</feature>
<gene>
    <name evidence="2" type="ORF">BCR42DRAFT_101685</name>
</gene>
<dbReference type="AlphaFoldDB" id="A0A1X2I8L4"/>
<dbReference type="Proteomes" id="UP000193560">
    <property type="component" value="Unassembled WGS sequence"/>
</dbReference>
<dbReference type="OrthoDB" id="2276207at2759"/>
<evidence type="ECO:0000313" key="2">
    <source>
        <dbReference type="EMBL" id="ORZ11614.1"/>
    </source>
</evidence>
<protein>
    <submittedName>
        <fullName evidence="2">Uncharacterized protein</fullName>
    </submittedName>
</protein>
<comment type="caution">
    <text evidence="2">The sequence shown here is derived from an EMBL/GenBank/DDBJ whole genome shotgun (WGS) entry which is preliminary data.</text>
</comment>